<gene>
    <name evidence="3" type="ORF">GA0116948_10365</name>
</gene>
<reference evidence="3 4" key="1">
    <citation type="submission" date="2016-08" db="EMBL/GenBank/DDBJ databases">
        <authorList>
            <person name="Seilhamer J.J."/>
        </authorList>
    </citation>
    <scope>NUCLEOTIDE SEQUENCE [LARGE SCALE GENOMIC DNA]</scope>
    <source>
        <strain evidence="3 4">A37T2</strain>
    </source>
</reference>
<feature type="chain" id="PRO_5008689259" evidence="1">
    <location>
        <begin position="22"/>
        <end position="154"/>
    </location>
</feature>
<dbReference type="EMBL" id="FMAR01000003">
    <property type="protein sequence ID" value="SCC05358.1"/>
    <property type="molecule type" value="Genomic_DNA"/>
</dbReference>
<dbReference type="Pfam" id="PF05036">
    <property type="entry name" value="SPOR"/>
    <property type="match status" value="1"/>
</dbReference>
<dbReference type="PROSITE" id="PS51724">
    <property type="entry name" value="SPOR"/>
    <property type="match status" value="1"/>
</dbReference>
<organism evidence="3 4">
    <name type="scientific">Chitinophaga costaii</name>
    <dbReference type="NCBI Taxonomy" id="1335309"/>
    <lineage>
        <taxon>Bacteria</taxon>
        <taxon>Pseudomonadati</taxon>
        <taxon>Bacteroidota</taxon>
        <taxon>Chitinophagia</taxon>
        <taxon>Chitinophagales</taxon>
        <taxon>Chitinophagaceae</taxon>
        <taxon>Chitinophaga</taxon>
    </lineage>
</organism>
<dbReference type="InterPro" id="IPR007730">
    <property type="entry name" value="SPOR-like_dom"/>
</dbReference>
<keyword evidence="1" id="KW-0732">Signal</keyword>
<sequence length="154" mass="17150">MMIKYFAVLGLLLGTTLTAAAQDNTAATTQPAPVITYNTPVVKDARIDAMIRKQIYINTLAIRSQPGFRVQVISTNKRTEANDVKAKVMQQFPQYRTYLDYNPPYFKVRVGDFKSRDEASDLRDKISSALPGSIFVVPTTINLSAEKEGANNEE</sequence>
<dbReference type="RefSeq" id="WP_165798340.1">
    <property type="nucleotide sequence ID" value="NZ_FMAR01000003.1"/>
</dbReference>
<evidence type="ECO:0000313" key="3">
    <source>
        <dbReference type="EMBL" id="SCC05358.1"/>
    </source>
</evidence>
<protein>
    <submittedName>
        <fullName evidence="3">Sporulation related domain-containing protein</fullName>
    </submittedName>
</protein>
<dbReference type="SUPFAM" id="SSF110997">
    <property type="entry name" value="Sporulation related repeat"/>
    <property type="match status" value="1"/>
</dbReference>
<dbReference type="STRING" id="1335309.GA0116948_10365"/>
<evidence type="ECO:0000259" key="2">
    <source>
        <dbReference type="PROSITE" id="PS51724"/>
    </source>
</evidence>
<dbReference type="Proteomes" id="UP000242818">
    <property type="component" value="Unassembled WGS sequence"/>
</dbReference>
<accession>A0A1C4BF77</accession>
<name>A0A1C4BF77_9BACT</name>
<dbReference type="GO" id="GO:0042834">
    <property type="term" value="F:peptidoglycan binding"/>
    <property type="evidence" value="ECO:0007669"/>
    <property type="project" value="InterPro"/>
</dbReference>
<feature type="signal peptide" evidence="1">
    <location>
        <begin position="1"/>
        <end position="21"/>
    </location>
</feature>
<dbReference type="InterPro" id="IPR036680">
    <property type="entry name" value="SPOR-like_sf"/>
</dbReference>
<evidence type="ECO:0000256" key="1">
    <source>
        <dbReference type="SAM" id="SignalP"/>
    </source>
</evidence>
<feature type="domain" description="SPOR" evidence="2">
    <location>
        <begin position="62"/>
        <end position="139"/>
    </location>
</feature>
<proteinExistence type="predicted"/>
<keyword evidence="4" id="KW-1185">Reference proteome</keyword>
<dbReference type="AlphaFoldDB" id="A0A1C4BF77"/>
<evidence type="ECO:0000313" key="4">
    <source>
        <dbReference type="Proteomes" id="UP000242818"/>
    </source>
</evidence>
<dbReference type="Gene3D" id="3.30.70.1070">
    <property type="entry name" value="Sporulation related repeat"/>
    <property type="match status" value="1"/>
</dbReference>